<dbReference type="OMA" id="SWFRLLI"/>
<dbReference type="VEuPathDB" id="FungiDB:MAPG_06147"/>
<accession>A0A0C4E193</accession>
<dbReference type="eggNOG" id="ENOG502SJHE">
    <property type="taxonomic scope" value="Eukaryota"/>
</dbReference>
<evidence type="ECO:0000313" key="4">
    <source>
        <dbReference type="Proteomes" id="UP000011715"/>
    </source>
</evidence>
<dbReference type="EnsemblFungi" id="MAPG_06147T0">
    <property type="protein sequence ID" value="MAPG_06147T0"/>
    <property type="gene ID" value="MAPG_06147"/>
</dbReference>
<gene>
    <name evidence="2" type="ORF">MAPG_06147</name>
</gene>
<reference evidence="4" key="2">
    <citation type="submission" date="2010-05" db="EMBL/GenBank/DDBJ databases">
        <title>The genome sequence of Magnaporthe poae strain ATCC 64411.</title>
        <authorList>
            <person name="Ma L.-J."/>
            <person name="Dead R."/>
            <person name="Young S."/>
            <person name="Zeng Q."/>
            <person name="Koehrsen M."/>
            <person name="Alvarado L."/>
            <person name="Berlin A."/>
            <person name="Chapman S.B."/>
            <person name="Chen Z."/>
            <person name="Freedman E."/>
            <person name="Gellesch M."/>
            <person name="Goldberg J."/>
            <person name="Griggs A."/>
            <person name="Gujja S."/>
            <person name="Heilman E.R."/>
            <person name="Heiman D."/>
            <person name="Hepburn T."/>
            <person name="Howarth C."/>
            <person name="Jen D."/>
            <person name="Larson L."/>
            <person name="Mehta T."/>
            <person name="Neiman D."/>
            <person name="Pearson M."/>
            <person name="Roberts A."/>
            <person name="Saif S."/>
            <person name="Shea T."/>
            <person name="Shenoy N."/>
            <person name="Sisk P."/>
            <person name="Stolte C."/>
            <person name="Sykes S."/>
            <person name="Walk T."/>
            <person name="White J."/>
            <person name="Yandava C."/>
            <person name="Haas B."/>
            <person name="Nusbaum C."/>
            <person name="Birren B."/>
        </authorList>
    </citation>
    <scope>NUCLEOTIDE SEQUENCE [LARGE SCALE GENOMIC DNA]</scope>
    <source>
        <strain evidence="4">ATCC 64411 / 73-15</strain>
    </source>
</reference>
<protein>
    <recommendedName>
        <fullName evidence="1">Heterokaryon incompatibility domain-containing protein</fullName>
    </recommendedName>
</protein>
<dbReference type="EMBL" id="GL876970">
    <property type="protein sequence ID" value="KLU87143.1"/>
    <property type="molecule type" value="Genomic_DNA"/>
</dbReference>
<proteinExistence type="predicted"/>
<dbReference type="InterPro" id="IPR052895">
    <property type="entry name" value="HetReg/Transcr_Mod"/>
</dbReference>
<dbReference type="InterPro" id="IPR010730">
    <property type="entry name" value="HET"/>
</dbReference>
<evidence type="ECO:0000313" key="3">
    <source>
        <dbReference type="EnsemblFungi" id="MAPG_06147T0"/>
    </source>
</evidence>
<dbReference type="AlphaFoldDB" id="A0A0C4E193"/>
<evidence type="ECO:0000259" key="1">
    <source>
        <dbReference type="Pfam" id="PF06985"/>
    </source>
</evidence>
<feature type="domain" description="Heterokaryon incompatibility" evidence="1">
    <location>
        <begin position="209"/>
        <end position="382"/>
    </location>
</feature>
<dbReference type="STRING" id="644358.A0A0C4E193"/>
<reference evidence="3" key="4">
    <citation type="journal article" date="2015" name="G3 (Bethesda)">
        <title>Genome sequences of three phytopathogenic species of the Magnaporthaceae family of fungi.</title>
        <authorList>
            <person name="Okagaki L.H."/>
            <person name="Nunes C.C."/>
            <person name="Sailsbery J."/>
            <person name="Clay B."/>
            <person name="Brown D."/>
            <person name="John T."/>
            <person name="Oh Y."/>
            <person name="Young N."/>
            <person name="Fitzgerald M."/>
            <person name="Haas B.J."/>
            <person name="Zeng Q."/>
            <person name="Young S."/>
            <person name="Adiconis X."/>
            <person name="Fan L."/>
            <person name="Levin J.Z."/>
            <person name="Mitchell T.K."/>
            <person name="Okubara P.A."/>
            <person name="Farman M.L."/>
            <person name="Kohn L.M."/>
            <person name="Birren B."/>
            <person name="Ma L.-J."/>
            <person name="Dean R.A."/>
        </authorList>
    </citation>
    <scope>NUCLEOTIDE SEQUENCE</scope>
    <source>
        <strain evidence="3">ATCC 64411 / 73-15</strain>
    </source>
</reference>
<dbReference type="PANTHER" id="PTHR24148:SF64">
    <property type="entry name" value="HETEROKARYON INCOMPATIBILITY DOMAIN-CONTAINING PROTEIN"/>
    <property type="match status" value="1"/>
</dbReference>
<dbReference type="Proteomes" id="UP000011715">
    <property type="component" value="Unassembled WGS sequence"/>
</dbReference>
<keyword evidence="4" id="KW-1185">Reference proteome</keyword>
<reference evidence="2" key="1">
    <citation type="submission" date="2010-05" db="EMBL/GenBank/DDBJ databases">
        <title>The Genome Sequence of Magnaporthe poae strain ATCC 64411.</title>
        <authorList>
            <consortium name="The Broad Institute Genome Sequencing Platform"/>
            <consortium name="Broad Institute Genome Sequencing Center for Infectious Disease"/>
            <person name="Ma L.-J."/>
            <person name="Dead R."/>
            <person name="Young S."/>
            <person name="Zeng Q."/>
            <person name="Koehrsen M."/>
            <person name="Alvarado L."/>
            <person name="Berlin A."/>
            <person name="Chapman S.B."/>
            <person name="Chen Z."/>
            <person name="Freedman E."/>
            <person name="Gellesch M."/>
            <person name="Goldberg J."/>
            <person name="Griggs A."/>
            <person name="Gujja S."/>
            <person name="Heilman E.R."/>
            <person name="Heiman D."/>
            <person name="Hepburn T."/>
            <person name="Howarth C."/>
            <person name="Jen D."/>
            <person name="Larson L."/>
            <person name="Mehta T."/>
            <person name="Neiman D."/>
            <person name="Pearson M."/>
            <person name="Roberts A."/>
            <person name="Saif S."/>
            <person name="Shea T."/>
            <person name="Shenoy N."/>
            <person name="Sisk P."/>
            <person name="Stolte C."/>
            <person name="Sykes S."/>
            <person name="Walk T."/>
            <person name="White J."/>
            <person name="Yandava C."/>
            <person name="Haas B."/>
            <person name="Nusbaum C."/>
            <person name="Birren B."/>
        </authorList>
    </citation>
    <scope>NUCLEOTIDE SEQUENCE</scope>
    <source>
        <strain evidence="2">ATCC 64411</strain>
    </source>
</reference>
<evidence type="ECO:0000313" key="2">
    <source>
        <dbReference type="EMBL" id="KLU87143.1"/>
    </source>
</evidence>
<dbReference type="Pfam" id="PF06985">
    <property type="entry name" value="HET"/>
    <property type="match status" value="1"/>
</dbReference>
<sequence>MTDKDLNFKKDRARCFQIYGFADDEATRTTYADIRSVLNILDTSGGGGFAKDLAPSAWEYLHSRDDDIAWFYSVPEIVRRREHPRVRKILTVDIDELVFARKYGWYPIPGRSASPRGWLYLTRQQEPRFTLPPKRQSGPATGSTASAILPADLPEQAALSSTPAAGEVYSRLPDSSWFRLLIVDPGTLGDPITCRLVPVPRNGGKELRYDALSYVWDSRNVSGEHCFDGRVQNIHGHVVCNGVDIEVKANIWEALYCLRRRDEPCVLWADALCINQDDDGERAMQVAVMGQIYSAAARTLVWLGSRDGDTQGALDLVCSIVRAWDDRLPASYEMRDDTAESGLVVCGSGSAKDVGDLKQEDWALLAQLYQNKWFRRRWVIQEVVCSQSPEVVWGKCRIAWHWVGLCAAILRTQHTFPPDHPWSLPAAHGVYAAYLIFRLSRHSSPDGTPFTPSFLQLLRLTEQFDSSESLDQFFAILGIATRENQTGTAPFITPDYGMSEMQVCRLVAERFLASEDSELPLKFLSDAGDGWTGRYGRIWTRRKRADPAARGPCPSWVPRWSNRQNGMLGPWTIGDETRPERALPFQRYEAPSPDCLQVRGIQVSAIVWCSRPVFGYGLGQWLGSLFQRLFGAYEEDSTPGRIGLLARTLCAGRNAYGSRVKDGGLALARHFVAYMLKSFPADDDGEACTWWKSRQAQLGGDGEGSARDFEQISGPVCDGRSLFVTSGGHLGLCSMDARAGDSLCVLGGAVMPFILRPRSLCGNGDGDGGLDGFTVVGDCYVDGLMDDEAVEAMRRGESHRGPLDARKVMAEFYNFPRLDVQGRVEMATLIDKALELSDKKYERLEASRISLY</sequence>
<reference evidence="3" key="5">
    <citation type="submission" date="2015-06" db="UniProtKB">
        <authorList>
            <consortium name="EnsemblFungi"/>
        </authorList>
    </citation>
    <scope>IDENTIFICATION</scope>
    <source>
        <strain evidence="3">ATCC 64411</strain>
    </source>
</reference>
<dbReference type="OrthoDB" id="2288928at2759"/>
<dbReference type="PANTHER" id="PTHR24148">
    <property type="entry name" value="ANKYRIN REPEAT DOMAIN-CONTAINING PROTEIN 39 HOMOLOG-RELATED"/>
    <property type="match status" value="1"/>
</dbReference>
<dbReference type="EMBL" id="ADBL01001478">
    <property type="status" value="NOT_ANNOTATED_CDS"/>
    <property type="molecule type" value="Genomic_DNA"/>
</dbReference>
<name>A0A0C4E193_MAGP6</name>
<reference evidence="2" key="3">
    <citation type="submission" date="2011-03" db="EMBL/GenBank/DDBJ databases">
        <title>Annotation of Magnaporthe poae ATCC 64411.</title>
        <authorList>
            <person name="Ma L.-J."/>
            <person name="Dead R."/>
            <person name="Young S.K."/>
            <person name="Zeng Q."/>
            <person name="Gargeya S."/>
            <person name="Fitzgerald M."/>
            <person name="Haas B."/>
            <person name="Abouelleil A."/>
            <person name="Alvarado L."/>
            <person name="Arachchi H.M."/>
            <person name="Berlin A."/>
            <person name="Brown A."/>
            <person name="Chapman S.B."/>
            <person name="Chen Z."/>
            <person name="Dunbar C."/>
            <person name="Freedman E."/>
            <person name="Gearin G."/>
            <person name="Gellesch M."/>
            <person name="Goldberg J."/>
            <person name="Griggs A."/>
            <person name="Gujja S."/>
            <person name="Heiman D."/>
            <person name="Howarth C."/>
            <person name="Larson L."/>
            <person name="Lui A."/>
            <person name="MacDonald P.J.P."/>
            <person name="Mehta T."/>
            <person name="Montmayeur A."/>
            <person name="Murphy C."/>
            <person name="Neiman D."/>
            <person name="Pearson M."/>
            <person name="Priest M."/>
            <person name="Roberts A."/>
            <person name="Saif S."/>
            <person name="Shea T."/>
            <person name="Shenoy N."/>
            <person name="Sisk P."/>
            <person name="Stolte C."/>
            <person name="Sykes S."/>
            <person name="Yandava C."/>
            <person name="Wortman J."/>
            <person name="Nusbaum C."/>
            <person name="Birren B."/>
        </authorList>
    </citation>
    <scope>NUCLEOTIDE SEQUENCE</scope>
    <source>
        <strain evidence="2">ATCC 64411</strain>
    </source>
</reference>
<organism evidence="3 4">
    <name type="scientific">Magnaporthiopsis poae (strain ATCC 64411 / 73-15)</name>
    <name type="common">Kentucky bluegrass fungus</name>
    <name type="synonym">Magnaporthe poae</name>
    <dbReference type="NCBI Taxonomy" id="644358"/>
    <lineage>
        <taxon>Eukaryota</taxon>
        <taxon>Fungi</taxon>
        <taxon>Dikarya</taxon>
        <taxon>Ascomycota</taxon>
        <taxon>Pezizomycotina</taxon>
        <taxon>Sordariomycetes</taxon>
        <taxon>Sordariomycetidae</taxon>
        <taxon>Magnaporthales</taxon>
        <taxon>Magnaporthaceae</taxon>
        <taxon>Magnaporthiopsis</taxon>
    </lineage>
</organism>
<dbReference type="Pfam" id="PF26639">
    <property type="entry name" value="Het-6_barrel"/>
    <property type="match status" value="1"/>
</dbReference>